<accession>A0A2S3W049</accession>
<organism evidence="2 3">
    <name type="scientific">Novacetimonas maltaceti</name>
    <dbReference type="NCBI Taxonomy" id="1203393"/>
    <lineage>
        <taxon>Bacteria</taxon>
        <taxon>Pseudomonadati</taxon>
        <taxon>Pseudomonadota</taxon>
        <taxon>Alphaproteobacteria</taxon>
        <taxon>Acetobacterales</taxon>
        <taxon>Acetobacteraceae</taxon>
        <taxon>Novacetimonas</taxon>
    </lineage>
</organism>
<feature type="transmembrane region" description="Helical" evidence="1">
    <location>
        <begin position="24"/>
        <end position="43"/>
    </location>
</feature>
<protein>
    <submittedName>
        <fullName evidence="2">Uncharacterized protein</fullName>
    </submittedName>
</protein>
<dbReference type="AlphaFoldDB" id="A0A2S3W049"/>
<sequence length="44" mass="4735">MFMNLRRAARSTVPRTGGLSRWDILGPALLATAFALSTALVFLA</sequence>
<evidence type="ECO:0000256" key="1">
    <source>
        <dbReference type="SAM" id="Phobius"/>
    </source>
</evidence>
<name>A0A2S3W049_9PROT</name>
<dbReference type="Proteomes" id="UP000237344">
    <property type="component" value="Unassembled WGS sequence"/>
</dbReference>
<proteinExistence type="predicted"/>
<keyword evidence="1" id="KW-0472">Membrane</keyword>
<evidence type="ECO:0000313" key="2">
    <source>
        <dbReference type="EMBL" id="POF62255.1"/>
    </source>
</evidence>
<evidence type="ECO:0000313" key="3">
    <source>
        <dbReference type="Proteomes" id="UP000237344"/>
    </source>
</evidence>
<comment type="caution">
    <text evidence="2">The sequence shown here is derived from an EMBL/GenBank/DDBJ whole genome shotgun (WGS) entry which is preliminary data.</text>
</comment>
<keyword evidence="1" id="KW-0812">Transmembrane</keyword>
<reference evidence="2 3" key="1">
    <citation type="submission" date="2018-01" db="EMBL/GenBank/DDBJ databases">
        <title>Draft Genome Sequence of Komagataeibacter maltaceti LMG 1529, a Vinegar Producing Acetic Acid Bacterium Isolated from Malt Vinegar Brewery Acetifiers.</title>
        <authorList>
            <person name="Zhang Q."/>
            <person name="Hollensteiner J."/>
            <person name="Poehlein A."/>
            <person name="Daniel R."/>
        </authorList>
    </citation>
    <scope>NUCLEOTIDE SEQUENCE [LARGE SCALE GENOMIC DNA]</scope>
    <source>
        <strain evidence="2 3">LMG 1529</strain>
    </source>
</reference>
<keyword evidence="1" id="KW-1133">Transmembrane helix</keyword>
<dbReference type="EMBL" id="POTC01000029">
    <property type="protein sequence ID" value="POF62255.1"/>
    <property type="molecule type" value="Genomic_DNA"/>
</dbReference>
<keyword evidence="3" id="KW-1185">Reference proteome</keyword>
<gene>
    <name evidence="2" type="ORF">KMAL_21130</name>
</gene>